<evidence type="ECO:0000256" key="2">
    <source>
        <dbReference type="ARBA" id="ARBA00039785"/>
    </source>
</evidence>
<reference evidence="6 7" key="1">
    <citation type="submission" date="2024-01" db="EMBL/GenBank/DDBJ databases">
        <title>The complete chloroplast genome sequence of Lithospermum erythrorhizon: insights into the phylogenetic relationship among Boraginaceae species and the maternal lineages of purple gromwells.</title>
        <authorList>
            <person name="Okada T."/>
            <person name="Watanabe K."/>
        </authorList>
    </citation>
    <scope>NUCLEOTIDE SEQUENCE [LARGE SCALE GENOMIC DNA]</scope>
</reference>
<proteinExistence type="predicted"/>
<feature type="transmembrane region" description="Helical" evidence="4">
    <location>
        <begin position="12"/>
        <end position="29"/>
    </location>
</feature>
<organism evidence="6 7">
    <name type="scientific">Lithospermum erythrorhizon</name>
    <name type="common">Purple gromwell</name>
    <name type="synonym">Lithospermum officinale var. erythrorhizon</name>
    <dbReference type="NCBI Taxonomy" id="34254"/>
    <lineage>
        <taxon>Eukaryota</taxon>
        <taxon>Viridiplantae</taxon>
        <taxon>Streptophyta</taxon>
        <taxon>Embryophyta</taxon>
        <taxon>Tracheophyta</taxon>
        <taxon>Spermatophyta</taxon>
        <taxon>Magnoliopsida</taxon>
        <taxon>eudicotyledons</taxon>
        <taxon>Gunneridae</taxon>
        <taxon>Pentapetalae</taxon>
        <taxon>asterids</taxon>
        <taxon>lamiids</taxon>
        <taxon>Boraginales</taxon>
        <taxon>Boraginaceae</taxon>
        <taxon>Boraginoideae</taxon>
        <taxon>Lithospermeae</taxon>
        <taxon>Lithospermum</taxon>
    </lineage>
</organism>
<dbReference type="GO" id="GO:0005737">
    <property type="term" value="C:cytoplasm"/>
    <property type="evidence" value="ECO:0007669"/>
    <property type="project" value="TreeGrafter"/>
</dbReference>
<dbReference type="InterPro" id="IPR006076">
    <property type="entry name" value="FAD-dep_OxRdtase"/>
</dbReference>
<dbReference type="Gene3D" id="3.30.9.10">
    <property type="entry name" value="D-Amino Acid Oxidase, subunit A, domain 2"/>
    <property type="match status" value="1"/>
</dbReference>
<evidence type="ECO:0000313" key="6">
    <source>
        <dbReference type="EMBL" id="GAA0141491.1"/>
    </source>
</evidence>
<feature type="domain" description="FAD dependent oxidoreductase" evidence="5">
    <location>
        <begin position="11"/>
        <end position="387"/>
    </location>
</feature>
<comment type="function">
    <text evidence="3">Required for the assembly of the mitochondrial membrane respiratory chain NADH dehydrogenase (Complex I). Involved in mid-late stages of complex I assembly.</text>
</comment>
<dbReference type="PANTHER" id="PTHR13847">
    <property type="entry name" value="SARCOSINE DEHYDROGENASE-RELATED"/>
    <property type="match status" value="1"/>
</dbReference>
<evidence type="ECO:0000256" key="3">
    <source>
        <dbReference type="ARBA" id="ARBA00046185"/>
    </source>
</evidence>
<name>A0AAV3NRM9_LITER</name>
<dbReference type="Pfam" id="PF01266">
    <property type="entry name" value="DAO"/>
    <property type="match status" value="1"/>
</dbReference>
<keyword evidence="1" id="KW-0560">Oxidoreductase</keyword>
<dbReference type="EMBL" id="BAABME010000289">
    <property type="protein sequence ID" value="GAA0141491.1"/>
    <property type="molecule type" value="Genomic_DNA"/>
</dbReference>
<evidence type="ECO:0000313" key="7">
    <source>
        <dbReference type="Proteomes" id="UP001454036"/>
    </source>
</evidence>
<keyword evidence="7" id="KW-1185">Reference proteome</keyword>
<dbReference type="PANTHER" id="PTHR13847:SF287">
    <property type="entry name" value="FAD-DEPENDENT OXIDOREDUCTASE DOMAIN-CONTAINING PROTEIN 1"/>
    <property type="match status" value="1"/>
</dbReference>
<evidence type="ECO:0000259" key="5">
    <source>
        <dbReference type="Pfam" id="PF01266"/>
    </source>
</evidence>
<evidence type="ECO:0000256" key="4">
    <source>
        <dbReference type="SAM" id="Phobius"/>
    </source>
</evidence>
<dbReference type="AlphaFoldDB" id="A0AAV3NRM9"/>
<protein>
    <recommendedName>
        <fullName evidence="2">FAD-dependent oxidoreductase domain-containing protein 1</fullName>
    </recommendedName>
</protein>
<gene>
    <name evidence="6" type="ORF">LIER_02623</name>
</gene>
<sequence>MAKVSTSKTFDVVIVGAGIIGLSVARQFLLGSNVSIAIIDSAEPCAGATGAGQGYIWRIHKDPESEKWALALRSQRLWEMLVESVMQQGKDPLIALGWKKTGSLLVGRTSEESDMLKKRLEKLSEAGVEALLLSNNELLLKESALGLGHEGSAAFLPDDFQIDARGTATFIQQFQAEGRYEEFFNEPVTNLIRSSSGEVEAVQTSKSIISCRKAVVVAAGCWSGSLTHNLVKNCNIELDLPIKPRKGHLLVIKNFKGFVLNHGLMELGYINHQSASTDQTLATDPQDISVSMAATMDMSGNLLLGSSRQFAGFQNEIDESIVNRMWERALEFFPLLRCHSLQDLRKDCEVRVGLRPYMASGKPAIGPVSGLPKLFLACGHEGEGLSLVSQPTNPIIFSIYSFMGSFITSLGTTLGTAEMIGDMVLEIH</sequence>
<evidence type="ECO:0000256" key="1">
    <source>
        <dbReference type="ARBA" id="ARBA00023002"/>
    </source>
</evidence>
<dbReference type="SUPFAM" id="SSF51905">
    <property type="entry name" value="FAD/NAD(P)-binding domain"/>
    <property type="match status" value="1"/>
</dbReference>
<dbReference type="Gene3D" id="3.50.50.60">
    <property type="entry name" value="FAD/NAD(P)-binding domain"/>
    <property type="match status" value="1"/>
</dbReference>
<accession>A0AAV3NRM9</accession>
<keyword evidence="4" id="KW-0812">Transmembrane</keyword>
<comment type="caution">
    <text evidence="6">The sequence shown here is derived from an EMBL/GenBank/DDBJ whole genome shotgun (WGS) entry which is preliminary data.</text>
</comment>
<dbReference type="Proteomes" id="UP001454036">
    <property type="component" value="Unassembled WGS sequence"/>
</dbReference>
<dbReference type="GO" id="GO:0016491">
    <property type="term" value="F:oxidoreductase activity"/>
    <property type="evidence" value="ECO:0007669"/>
    <property type="project" value="UniProtKB-KW"/>
</dbReference>
<dbReference type="InterPro" id="IPR036188">
    <property type="entry name" value="FAD/NAD-bd_sf"/>
</dbReference>
<keyword evidence="4" id="KW-0472">Membrane</keyword>
<keyword evidence="4" id="KW-1133">Transmembrane helix</keyword>